<dbReference type="Proteomes" id="UP000216840">
    <property type="component" value="Unassembled WGS sequence"/>
</dbReference>
<dbReference type="Gene3D" id="6.10.340.10">
    <property type="match status" value="1"/>
</dbReference>
<gene>
    <name evidence="14" type="ORF">CA834_01130</name>
</gene>
<dbReference type="InterPro" id="IPR005467">
    <property type="entry name" value="His_kinase_dom"/>
</dbReference>
<evidence type="ECO:0000256" key="6">
    <source>
        <dbReference type="ARBA" id="ARBA00022741"/>
    </source>
</evidence>
<dbReference type="SUPFAM" id="SSF47384">
    <property type="entry name" value="Homodimeric domain of signal transducing histidine kinase"/>
    <property type="match status" value="1"/>
</dbReference>
<evidence type="ECO:0000313" key="15">
    <source>
        <dbReference type="Proteomes" id="UP000216840"/>
    </source>
</evidence>
<dbReference type="SMART" id="SM00388">
    <property type="entry name" value="HisKA"/>
    <property type="match status" value="1"/>
</dbReference>
<dbReference type="Gene3D" id="3.30.565.10">
    <property type="entry name" value="Histidine kinase-like ATPase, C-terminal domain"/>
    <property type="match status" value="1"/>
</dbReference>
<evidence type="ECO:0000256" key="7">
    <source>
        <dbReference type="ARBA" id="ARBA00022777"/>
    </source>
</evidence>
<keyword evidence="7 14" id="KW-0418">Kinase</keyword>
<feature type="coiled-coil region" evidence="10">
    <location>
        <begin position="204"/>
        <end position="242"/>
    </location>
</feature>
<dbReference type="InterPro" id="IPR003660">
    <property type="entry name" value="HAMP_dom"/>
</dbReference>
<accession>A0A265V0Z4</accession>
<evidence type="ECO:0000313" key="14">
    <source>
        <dbReference type="EMBL" id="OZV71162.1"/>
    </source>
</evidence>
<dbReference type="PANTHER" id="PTHR43065">
    <property type="entry name" value="SENSOR HISTIDINE KINASE"/>
    <property type="match status" value="1"/>
</dbReference>
<keyword evidence="11" id="KW-0472">Membrane</keyword>
<evidence type="ECO:0000256" key="10">
    <source>
        <dbReference type="SAM" id="Coils"/>
    </source>
</evidence>
<dbReference type="OrthoDB" id="9776727at2"/>
<sequence>MILLVLLASVLIAAVTIYQYNEEAKDYHKERLDRKEKAIKQSINFTIKETTYPVTTENIPLIFKEDIFDIDAIHNLQINLYDLDGQLLKSSKRTILRDSTELCLNAEILNKLSNTAEHRYVVKNQKNGQTFQSSYSYITDGKFKNLAILNLPYLENDDFLNRELNEFLLRLSYAYVAMILAAIIFAYFISKYITKSLKTISDKMNEIRLEKRNSKIQIESSSEEIETLVKSYNSMIDELEASAVKLATSEREQAWREMAKQVAHEIKNPLTPMRLSVQSFQRKFNPNDPNINQKVAEYSNTLIQQIDTMTSIASAFSNFAKMPAQKSELLDVVYIVKLALDIFNENYIHFTADSEELIAKFDRTQLIRVVTNLVKNSIQAMTNDNSNPRIDVNVFTEDDLIKITVEDNGSGISEETKSKIFEPKFTTKTSGMGLGLAMVKNIVETFDGSITFTSELGKGTIFTVSFPKM</sequence>
<organism evidence="14 15">
    <name type="scientific">Winogradskyella aurantia</name>
    <dbReference type="NCBI Taxonomy" id="1915063"/>
    <lineage>
        <taxon>Bacteria</taxon>
        <taxon>Pseudomonadati</taxon>
        <taxon>Bacteroidota</taxon>
        <taxon>Flavobacteriia</taxon>
        <taxon>Flavobacteriales</taxon>
        <taxon>Flavobacteriaceae</taxon>
        <taxon>Winogradskyella</taxon>
    </lineage>
</organism>
<keyword evidence="10" id="KW-0175">Coiled coil</keyword>
<dbReference type="GO" id="GO:0005524">
    <property type="term" value="F:ATP binding"/>
    <property type="evidence" value="ECO:0007669"/>
    <property type="project" value="UniProtKB-KW"/>
</dbReference>
<comment type="caution">
    <text evidence="14">The sequence shown here is derived from an EMBL/GenBank/DDBJ whole genome shotgun (WGS) entry which is preliminary data.</text>
</comment>
<keyword evidence="9" id="KW-0902">Two-component regulatory system</keyword>
<dbReference type="PRINTS" id="PR00344">
    <property type="entry name" value="BCTRLSENSOR"/>
</dbReference>
<evidence type="ECO:0000256" key="5">
    <source>
        <dbReference type="ARBA" id="ARBA00022679"/>
    </source>
</evidence>
<evidence type="ECO:0000256" key="4">
    <source>
        <dbReference type="ARBA" id="ARBA00022553"/>
    </source>
</evidence>
<keyword evidence="11" id="KW-1133">Transmembrane helix</keyword>
<dbReference type="InterPro" id="IPR003594">
    <property type="entry name" value="HATPase_dom"/>
</dbReference>
<keyword evidence="11" id="KW-0812">Transmembrane</keyword>
<evidence type="ECO:0000259" key="12">
    <source>
        <dbReference type="PROSITE" id="PS50109"/>
    </source>
</evidence>
<proteinExistence type="predicted"/>
<dbReference type="GO" id="GO:0016020">
    <property type="term" value="C:membrane"/>
    <property type="evidence" value="ECO:0007669"/>
    <property type="project" value="UniProtKB-SubCell"/>
</dbReference>
<dbReference type="PANTHER" id="PTHR43065:SF10">
    <property type="entry name" value="PEROXIDE STRESS-ACTIVATED HISTIDINE KINASE MAK3"/>
    <property type="match status" value="1"/>
</dbReference>
<keyword evidence="4" id="KW-0597">Phosphoprotein</keyword>
<dbReference type="CDD" id="cd00082">
    <property type="entry name" value="HisKA"/>
    <property type="match status" value="1"/>
</dbReference>
<dbReference type="InterPro" id="IPR003661">
    <property type="entry name" value="HisK_dim/P_dom"/>
</dbReference>
<feature type="domain" description="HAMP" evidence="13">
    <location>
        <begin position="191"/>
        <end position="244"/>
    </location>
</feature>
<dbReference type="EMBL" id="NGJN01000001">
    <property type="protein sequence ID" value="OZV71162.1"/>
    <property type="molecule type" value="Genomic_DNA"/>
</dbReference>
<dbReference type="Gene3D" id="1.10.287.130">
    <property type="match status" value="1"/>
</dbReference>
<keyword evidence="15" id="KW-1185">Reference proteome</keyword>
<dbReference type="InterPro" id="IPR004358">
    <property type="entry name" value="Sig_transdc_His_kin-like_C"/>
</dbReference>
<keyword evidence="8" id="KW-0067">ATP-binding</keyword>
<keyword evidence="5" id="KW-0808">Transferase</keyword>
<dbReference type="RefSeq" id="WP_094966819.1">
    <property type="nucleotide sequence ID" value="NZ_NGJN01000001.1"/>
</dbReference>
<reference evidence="14 15" key="1">
    <citation type="submission" date="2017-05" db="EMBL/GenBank/DDBJ databases">
        <title>The draft genome sequence of Idiomarina salinarum WNB302.</title>
        <authorList>
            <person name="Sun Y."/>
            <person name="Chen B."/>
            <person name="Du Z."/>
        </authorList>
    </citation>
    <scope>NUCLEOTIDE SEQUENCE [LARGE SCALE GENOMIC DNA]</scope>
    <source>
        <strain evidence="14 15">WNB302</strain>
    </source>
</reference>
<evidence type="ECO:0000256" key="11">
    <source>
        <dbReference type="SAM" id="Phobius"/>
    </source>
</evidence>
<dbReference type="PROSITE" id="PS50885">
    <property type="entry name" value="HAMP"/>
    <property type="match status" value="1"/>
</dbReference>
<feature type="domain" description="Histidine kinase" evidence="12">
    <location>
        <begin position="261"/>
        <end position="469"/>
    </location>
</feature>
<evidence type="ECO:0000256" key="8">
    <source>
        <dbReference type="ARBA" id="ARBA00022840"/>
    </source>
</evidence>
<comment type="catalytic activity">
    <reaction evidence="1">
        <text>ATP + protein L-histidine = ADP + protein N-phospho-L-histidine.</text>
        <dbReference type="EC" id="2.7.13.3"/>
    </reaction>
</comment>
<comment type="subcellular location">
    <subcellularLocation>
        <location evidence="2">Membrane</location>
    </subcellularLocation>
</comment>
<dbReference type="CDD" id="cd00075">
    <property type="entry name" value="HATPase"/>
    <property type="match status" value="1"/>
</dbReference>
<protein>
    <recommendedName>
        <fullName evidence="3">histidine kinase</fullName>
        <ecNumber evidence="3">2.7.13.3</ecNumber>
    </recommendedName>
</protein>
<dbReference type="SUPFAM" id="SSF55874">
    <property type="entry name" value="ATPase domain of HSP90 chaperone/DNA topoisomerase II/histidine kinase"/>
    <property type="match status" value="1"/>
</dbReference>
<evidence type="ECO:0000256" key="3">
    <source>
        <dbReference type="ARBA" id="ARBA00012438"/>
    </source>
</evidence>
<evidence type="ECO:0000259" key="13">
    <source>
        <dbReference type="PROSITE" id="PS50885"/>
    </source>
</evidence>
<feature type="transmembrane region" description="Helical" evidence="11">
    <location>
        <begin position="167"/>
        <end position="189"/>
    </location>
</feature>
<dbReference type="SMART" id="SM00387">
    <property type="entry name" value="HATPase_c"/>
    <property type="match status" value="1"/>
</dbReference>
<evidence type="ECO:0000256" key="2">
    <source>
        <dbReference type="ARBA" id="ARBA00004370"/>
    </source>
</evidence>
<dbReference type="SMART" id="SM00304">
    <property type="entry name" value="HAMP"/>
    <property type="match status" value="1"/>
</dbReference>
<evidence type="ECO:0000256" key="9">
    <source>
        <dbReference type="ARBA" id="ARBA00023012"/>
    </source>
</evidence>
<dbReference type="Pfam" id="PF02518">
    <property type="entry name" value="HATPase_c"/>
    <property type="match status" value="1"/>
</dbReference>
<dbReference type="InterPro" id="IPR036890">
    <property type="entry name" value="HATPase_C_sf"/>
</dbReference>
<dbReference type="Pfam" id="PF00512">
    <property type="entry name" value="HisKA"/>
    <property type="match status" value="1"/>
</dbReference>
<dbReference type="InterPro" id="IPR036097">
    <property type="entry name" value="HisK_dim/P_sf"/>
</dbReference>
<evidence type="ECO:0000256" key="1">
    <source>
        <dbReference type="ARBA" id="ARBA00000085"/>
    </source>
</evidence>
<dbReference type="PROSITE" id="PS50109">
    <property type="entry name" value="HIS_KIN"/>
    <property type="match status" value="1"/>
</dbReference>
<dbReference type="GO" id="GO:0000155">
    <property type="term" value="F:phosphorelay sensor kinase activity"/>
    <property type="evidence" value="ECO:0007669"/>
    <property type="project" value="InterPro"/>
</dbReference>
<dbReference type="AlphaFoldDB" id="A0A265V0Z4"/>
<name>A0A265V0Z4_9FLAO</name>
<dbReference type="EC" id="2.7.13.3" evidence="3"/>
<keyword evidence="6" id="KW-0547">Nucleotide-binding</keyword>